<dbReference type="EMBL" id="CAXDID020000059">
    <property type="protein sequence ID" value="CAL6009439.1"/>
    <property type="molecule type" value="Genomic_DNA"/>
</dbReference>
<accession>A0AA86QU81</accession>
<comment type="caution">
    <text evidence="1">The sequence shown here is derived from an EMBL/GenBank/DDBJ whole genome shotgun (WGS) entry which is preliminary data.</text>
</comment>
<dbReference type="EMBL" id="CATOUU010000998">
    <property type="protein sequence ID" value="CAI9966136.1"/>
    <property type="molecule type" value="Genomic_DNA"/>
</dbReference>
<organism evidence="1">
    <name type="scientific">Hexamita inflata</name>
    <dbReference type="NCBI Taxonomy" id="28002"/>
    <lineage>
        <taxon>Eukaryota</taxon>
        <taxon>Metamonada</taxon>
        <taxon>Diplomonadida</taxon>
        <taxon>Hexamitidae</taxon>
        <taxon>Hexamitinae</taxon>
        <taxon>Hexamita</taxon>
    </lineage>
</organism>
<gene>
    <name evidence="2" type="ORF">HINF_LOCUS21603</name>
    <name evidence="1" type="ORF">HINF_LOCUS53781</name>
</gene>
<evidence type="ECO:0000313" key="1">
    <source>
        <dbReference type="EMBL" id="CAI9966136.1"/>
    </source>
</evidence>
<dbReference type="AlphaFoldDB" id="A0AA86QU81"/>
<protein>
    <submittedName>
        <fullName evidence="2">Hypothetical_protein</fullName>
    </submittedName>
</protein>
<evidence type="ECO:0000313" key="2">
    <source>
        <dbReference type="EMBL" id="CAL6009439.1"/>
    </source>
</evidence>
<dbReference type="Proteomes" id="UP001642409">
    <property type="component" value="Unassembled WGS sequence"/>
</dbReference>
<evidence type="ECO:0000313" key="3">
    <source>
        <dbReference type="Proteomes" id="UP001642409"/>
    </source>
</evidence>
<name>A0AA86QU81_9EUKA</name>
<reference evidence="1" key="1">
    <citation type="submission" date="2023-06" db="EMBL/GenBank/DDBJ databases">
        <authorList>
            <person name="Kurt Z."/>
        </authorList>
    </citation>
    <scope>NUCLEOTIDE SEQUENCE</scope>
</reference>
<proteinExistence type="predicted"/>
<keyword evidence="3" id="KW-1185">Reference proteome</keyword>
<reference evidence="2 3" key="2">
    <citation type="submission" date="2024-07" db="EMBL/GenBank/DDBJ databases">
        <authorList>
            <person name="Akdeniz Z."/>
        </authorList>
    </citation>
    <scope>NUCLEOTIDE SEQUENCE [LARGE SCALE GENOMIC DNA]</scope>
</reference>
<sequence>MKGAEPEYNQSLHLNRIRDPEPYKQIHDCFTSIFSQHLYDNVKSNTLLRLRQSYGGSATFSKVTFDNYLSILFTLFITESKTIKQCWSEADSLMKTLQTVDDMDYKRWVDINNHICYGSVQTLQNLGDNEMQSISFTELLQQQLNKVINNPIWANKIPRNRIRNYEEGEQFNDTIYKDIQFKFKVENESTRTFIQLLRSVLINSFQLFKLKFPTDKIPLQVFTQKLIVQIQILKINYLKKCSRPLDVLKRKTPVKPAHEYFASGHKRVKNVKNTRCQSCKQCHSTKGCTCQFKVLCDECYIAHIQEMKANEWYSAIRKNKQSDNNMDKLWSLL</sequence>